<dbReference type="Gene3D" id="1.10.10.10">
    <property type="entry name" value="Winged helix-like DNA-binding domain superfamily/Winged helix DNA-binding domain"/>
    <property type="match status" value="1"/>
</dbReference>
<keyword evidence="4" id="KW-0804">Transcription</keyword>
<dbReference type="PANTHER" id="PTHR43133:SF51">
    <property type="entry name" value="RNA POLYMERASE SIGMA FACTOR"/>
    <property type="match status" value="1"/>
</dbReference>
<dbReference type="Proteomes" id="UP000317178">
    <property type="component" value="Chromosome"/>
</dbReference>
<dbReference type="EMBL" id="CP036281">
    <property type="protein sequence ID" value="QDU81235.1"/>
    <property type="molecule type" value="Genomic_DNA"/>
</dbReference>
<evidence type="ECO:0000313" key="7">
    <source>
        <dbReference type="Proteomes" id="UP000317178"/>
    </source>
</evidence>
<protein>
    <submittedName>
        <fullName evidence="6">RNA polymerase sigma factor</fullName>
    </submittedName>
</protein>
<dbReference type="InterPro" id="IPR007627">
    <property type="entry name" value="RNA_pol_sigma70_r2"/>
</dbReference>
<organism evidence="6 7">
    <name type="scientific">Polystyrenella longa</name>
    <dbReference type="NCBI Taxonomy" id="2528007"/>
    <lineage>
        <taxon>Bacteria</taxon>
        <taxon>Pseudomonadati</taxon>
        <taxon>Planctomycetota</taxon>
        <taxon>Planctomycetia</taxon>
        <taxon>Planctomycetales</taxon>
        <taxon>Planctomycetaceae</taxon>
        <taxon>Polystyrenella</taxon>
    </lineage>
</organism>
<evidence type="ECO:0000256" key="4">
    <source>
        <dbReference type="ARBA" id="ARBA00023163"/>
    </source>
</evidence>
<dbReference type="InterPro" id="IPR014331">
    <property type="entry name" value="RNA_pol_sigma70_ECF_RHOBA"/>
</dbReference>
<proteinExistence type="inferred from homology"/>
<dbReference type="InterPro" id="IPR013325">
    <property type="entry name" value="RNA_pol_sigma_r2"/>
</dbReference>
<dbReference type="Pfam" id="PF04542">
    <property type="entry name" value="Sigma70_r2"/>
    <property type="match status" value="1"/>
</dbReference>
<dbReference type="AlphaFoldDB" id="A0A518CPT6"/>
<reference evidence="6 7" key="1">
    <citation type="submission" date="2019-02" db="EMBL/GenBank/DDBJ databases">
        <title>Deep-cultivation of Planctomycetes and their phenomic and genomic characterization uncovers novel biology.</title>
        <authorList>
            <person name="Wiegand S."/>
            <person name="Jogler M."/>
            <person name="Boedeker C."/>
            <person name="Pinto D."/>
            <person name="Vollmers J."/>
            <person name="Rivas-Marin E."/>
            <person name="Kohn T."/>
            <person name="Peeters S.H."/>
            <person name="Heuer A."/>
            <person name="Rast P."/>
            <person name="Oberbeckmann S."/>
            <person name="Bunk B."/>
            <person name="Jeske O."/>
            <person name="Meyerdierks A."/>
            <person name="Storesund J.E."/>
            <person name="Kallscheuer N."/>
            <person name="Luecker S."/>
            <person name="Lage O.M."/>
            <person name="Pohl T."/>
            <person name="Merkel B.J."/>
            <person name="Hornburger P."/>
            <person name="Mueller R.-W."/>
            <person name="Bruemmer F."/>
            <person name="Labrenz M."/>
            <person name="Spormann A.M."/>
            <person name="Op den Camp H."/>
            <person name="Overmann J."/>
            <person name="Amann R."/>
            <person name="Jetten M.S.M."/>
            <person name="Mascher T."/>
            <person name="Medema M.H."/>
            <person name="Devos D.P."/>
            <person name="Kaster A.-K."/>
            <person name="Ovreas L."/>
            <person name="Rohde M."/>
            <person name="Galperin M.Y."/>
            <person name="Jogler C."/>
        </authorList>
    </citation>
    <scope>NUCLEOTIDE SEQUENCE [LARGE SCALE GENOMIC DNA]</scope>
    <source>
        <strain evidence="6 7">Pla110</strain>
    </source>
</reference>
<evidence type="ECO:0000259" key="5">
    <source>
        <dbReference type="Pfam" id="PF04542"/>
    </source>
</evidence>
<dbReference type="SUPFAM" id="SSF88659">
    <property type="entry name" value="Sigma3 and sigma4 domains of RNA polymerase sigma factors"/>
    <property type="match status" value="1"/>
</dbReference>
<accession>A0A518CPT6</accession>
<dbReference type="OrthoDB" id="6383365at2"/>
<dbReference type="InterPro" id="IPR014284">
    <property type="entry name" value="RNA_pol_sigma-70_dom"/>
</dbReference>
<dbReference type="InterPro" id="IPR013324">
    <property type="entry name" value="RNA_pol_sigma_r3/r4-like"/>
</dbReference>
<name>A0A518CPT6_9PLAN</name>
<evidence type="ECO:0000256" key="3">
    <source>
        <dbReference type="ARBA" id="ARBA00023082"/>
    </source>
</evidence>
<gene>
    <name evidence="6" type="ORF">Pla110_29740</name>
</gene>
<dbReference type="NCBIfam" id="TIGR02937">
    <property type="entry name" value="sigma70-ECF"/>
    <property type="match status" value="1"/>
</dbReference>
<dbReference type="Gene3D" id="1.10.1740.10">
    <property type="match status" value="1"/>
</dbReference>
<dbReference type="PANTHER" id="PTHR43133">
    <property type="entry name" value="RNA POLYMERASE ECF-TYPE SIGMA FACTO"/>
    <property type="match status" value="1"/>
</dbReference>
<evidence type="ECO:0000256" key="1">
    <source>
        <dbReference type="ARBA" id="ARBA00010641"/>
    </source>
</evidence>
<dbReference type="NCBIfam" id="TIGR02989">
    <property type="entry name" value="Sig-70_gvs1"/>
    <property type="match status" value="1"/>
</dbReference>
<sequence length="195" mass="22557">MTDDRQSELNQNEEPGFSGSYEAFLEAFSRNREPLYRYVYALVPHQADAEDVFQRCSIILWRKFSTYDPEQGSFLNWACGVAHYEVRNFLRTSKRDRHYFSPDLVEQLATSQQPKTGEQAPRLEALRECLQQLKQSERFLLEQAHYHQQSAKTLADDAGKGIQTIYNQLTIIRRKLFQCVQGKLAATQDVEGGLS</sequence>
<keyword evidence="3" id="KW-0731">Sigma factor</keyword>
<evidence type="ECO:0000256" key="2">
    <source>
        <dbReference type="ARBA" id="ARBA00023015"/>
    </source>
</evidence>
<dbReference type="InterPro" id="IPR039425">
    <property type="entry name" value="RNA_pol_sigma-70-like"/>
</dbReference>
<keyword evidence="7" id="KW-1185">Reference proteome</keyword>
<dbReference type="GO" id="GO:0016987">
    <property type="term" value="F:sigma factor activity"/>
    <property type="evidence" value="ECO:0007669"/>
    <property type="project" value="UniProtKB-KW"/>
</dbReference>
<dbReference type="KEGG" id="plon:Pla110_29740"/>
<evidence type="ECO:0000313" key="6">
    <source>
        <dbReference type="EMBL" id="QDU81235.1"/>
    </source>
</evidence>
<dbReference type="GO" id="GO:0006352">
    <property type="term" value="P:DNA-templated transcription initiation"/>
    <property type="evidence" value="ECO:0007669"/>
    <property type="project" value="InterPro"/>
</dbReference>
<keyword evidence="2" id="KW-0805">Transcription regulation</keyword>
<comment type="similarity">
    <text evidence="1">Belongs to the sigma-70 factor family. ECF subfamily.</text>
</comment>
<dbReference type="SUPFAM" id="SSF88946">
    <property type="entry name" value="Sigma2 domain of RNA polymerase sigma factors"/>
    <property type="match status" value="1"/>
</dbReference>
<dbReference type="RefSeq" id="WP_144996436.1">
    <property type="nucleotide sequence ID" value="NZ_CP036281.1"/>
</dbReference>
<dbReference type="InterPro" id="IPR036388">
    <property type="entry name" value="WH-like_DNA-bd_sf"/>
</dbReference>
<feature type="domain" description="RNA polymerase sigma-70 region 2" evidence="5">
    <location>
        <begin position="28"/>
        <end position="95"/>
    </location>
</feature>